<keyword evidence="2" id="KW-1185">Reference proteome</keyword>
<reference evidence="1 2" key="1">
    <citation type="submission" date="2017-10" db="EMBL/GenBank/DDBJ databases">
        <title>Biodiversity and function of Thalassospira species in the particle-attached aromatic-hydrocarbon-degrading consortia from the surface seawater of the China South Sea.</title>
        <authorList>
            <person name="Dong C."/>
            <person name="Liu R."/>
            <person name="Shao Z."/>
        </authorList>
    </citation>
    <scope>NUCLEOTIDE SEQUENCE [LARGE SCALE GENOMIC DNA]</scope>
    <source>
        <strain evidence="1 2">CSC3H3</strain>
    </source>
</reference>
<evidence type="ECO:0000313" key="2">
    <source>
        <dbReference type="Proteomes" id="UP000233458"/>
    </source>
</evidence>
<organism evidence="1 2">
    <name type="scientific">Thalassospira marina</name>
    <dbReference type="NCBI Taxonomy" id="2048283"/>
    <lineage>
        <taxon>Bacteria</taxon>
        <taxon>Pseudomonadati</taxon>
        <taxon>Pseudomonadota</taxon>
        <taxon>Alphaproteobacteria</taxon>
        <taxon>Rhodospirillales</taxon>
        <taxon>Thalassospiraceae</taxon>
        <taxon>Thalassospira</taxon>
    </lineage>
</organism>
<dbReference type="Proteomes" id="UP000233458">
    <property type="component" value="Chromosome"/>
</dbReference>
<proteinExistence type="predicted"/>
<sequence>MESLNKKTDAPTGVRFFVRQLAQPIIRTKFEGIEPSTRTIILRPSPIRSEPCQQGLPAISERINIPVANRT</sequence>
<dbReference type="EMBL" id="CP024199">
    <property type="protein sequence ID" value="AUG52576.1"/>
    <property type="molecule type" value="Genomic_DNA"/>
</dbReference>
<protein>
    <submittedName>
        <fullName evidence="1">Uncharacterized protein</fullName>
    </submittedName>
</protein>
<evidence type="ECO:0000313" key="1">
    <source>
        <dbReference type="EMBL" id="AUG52576.1"/>
    </source>
</evidence>
<accession>A0ABM6Q7R6</accession>
<name>A0ABM6Q7R6_9PROT</name>
<gene>
    <name evidence="1" type="ORF">CSC3H3_07490</name>
</gene>